<keyword evidence="4 7" id="KW-0812">Transmembrane</keyword>
<keyword evidence="3 7" id="KW-0328">Glycosyltransferase</keyword>
<dbReference type="OrthoDB" id="26569at2759"/>
<reference evidence="9 10" key="1">
    <citation type="journal article" date="2016" name="Proc. Natl. Acad. Sci. U.S.A.">
        <title>Comparative genomics of biotechnologically important yeasts.</title>
        <authorList>
            <person name="Riley R."/>
            <person name="Haridas S."/>
            <person name="Wolfe K.H."/>
            <person name="Lopes M.R."/>
            <person name="Hittinger C.T."/>
            <person name="Goeker M."/>
            <person name="Salamov A.A."/>
            <person name="Wisecaver J.H."/>
            <person name="Long T.M."/>
            <person name="Calvey C.H."/>
            <person name="Aerts A.L."/>
            <person name="Barry K.W."/>
            <person name="Choi C."/>
            <person name="Clum A."/>
            <person name="Coughlan A.Y."/>
            <person name="Deshpande S."/>
            <person name="Douglass A.P."/>
            <person name="Hanson S.J."/>
            <person name="Klenk H.-P."/>
            <person name="LaButti K.M."/>
            <person name="Lapidus A."/>
            <person name="Lindquist E.A."/>
            <person name="Lipzen A.M."/>
            <person name="Meier-Kolthoff J.P."/>
            <person name="Ohm R.A."/>
            <person name="Otillar R.P."/>
            <person name="Pangilinan J.L."/>
            <person name="Peng Y."/>
            <person name="Rokas A."/>
            <person name="Rosa C.A."/>
            <person name="Scheuner C."/>
            <person name="Sibirny A.A."/>
            <person name="Slot J.C."/>
            <person name="Stielow J.B."/>
            <person name="Sun H."/>
            <person name="Kurtzman C.P."/>
            <person name="Blackwell M."/>
            <person name="Grigoriev I.V."/>
            <person name="Jeffries T.W."/>
        </authorList>
    </citation>
    <scope>NUCLEOTIDE SEQUENCE [LARGE SCALE GENOMIC DNA]</scope>
    <source>
        <strain evidence="9 10">DSM 6958</strain>
    </source>
</reference>
<feature type="transmembrane region" description="Helical" evidence="7">
    <location>
        <begin position="678"/>
        <end position="697"/>
    </location>
</feature>
<evidence type="ECO:0000313" key="9">
    <source>
        <dbReference type="EMBL" id="ODQ65186.1"/>
    </source>
</evidence>
<dbReference type="EC" id="2.4.1.16" evidence="2 7"/>
<feature type="transmembrane region" description="Helical" evidence="7">
    <location>
        <begin position="496"/>
        <end position="518"/>
    </location>
</feature>
<feature type="transmembrane region" description="Helical" evidence="7">
    <location>
        <begin position="465"/>
        <end position="484"/>
    </location>
</feature>
<keyword evidence="7" id="KW-1003">Cell membrane</keyword>
<feature type="non-terminal residue" evidence="9">
    <location>
        <position position="1"/>
    </location>
</feature>
<feature type="non-terminal residue" evidence="9">
    <location>
        <position position="737"/>
    </location>
</feature>
<protein>
    <recommendedName>
        <fullName evidence="2 7">Chitin synthase</fullName>
        <ecNumber evidence="2 7">2.4.1.16</ecNumber>
    </recommendedName>
</protein>
<evidence type="ECO:0000256" key="1">
    <source>
        <dbReference type="ARBA" id="ARBA00004141"/>
    </source>
</evidence>
<evidence type="ECO:0000313" key="10">
    <source>
        <dbReference type="Proteomes" id="UP000095009"/>
    </source>
</evidence>
<dbReference type="SUPFAM" id="SSF53448">
    <property type="entry name" value="Nucleotide-diphospho-sugar transferases"/>
    <property type="match status" value="1"/>
</dbReference>
<evidence type="ECO:0000256" key="4">
    <source>
        <dbReference type="ARBA" id="ARBA00022692"/>
    </source>
</evidence>
<keyword evidence="7 9" id="KW-0808">Transferase</keyword>
<name>A0A1E3PIB9_9ASCO</name>
<evidence type="ECO:0000256" key="7">
    <source>
        <dbReference type="RuleBase" id="RU366040"/>
    </source>
</evidence>
<evidence type="ECO:0000256" key="6">
    <source>
        <dbReference type="ARBA" id="ARBA00023136"/>
    </source>
</evidence>
<evidence type="ECO:0000256" key="5">
    <source>
        <dbReference type="ARBA" id="ARBA00022989"/>
    </source>
</evidence>
<evidence type="ECO:0000256" key="3">
    <source>
        <dbReference type="ARBA" id="ARBA00022676"/>
    </source>
</evidence>
<dbReference type="Pfam" id="PF01644">
    <property type="entry name" value="Chitin_synth_1"/>
    <property type="match status" value="1"/>
</dbReference>
<organism evidence="9 10">
    <name type="scientific">Nadsonia fulvescens var. elongata DSM 6958</name>
    <dbReference type="NCBI Taxonomy" id="857566"/>
    <lineage>
        <taxon>Eukaryota</taxon>
        <taxon>Fungi</taxon>
        <taxon>Dikarya</taxon>
        <taxon>Ascomycota</taxon>
        <taxon>Saccharomycotina</taxon>
        <taxon>Dipodascomycetes</taxon>
        <taxon>Dipodascales</taxon>
        <taxon>Dipodascales incertae sedis</taxon>
        <taxon>Nadsonia</taxon>
    </lineage>
</organism>
<dbReference type="EMBL" id="KV454410">
    <property type="protein sequence ID" value="ODQ65186.1"/>
    <property type="molecule type" value="Genomic_DNA"/>
</dbReference>
<feature type="transmembrane region" description="Helical" evidence="7">
    <location>
        <begin position="709"/>
        <end position="731"/>
    </location>
</feature>
<dbReference type="GO" id="GO:0005886">
    <property type="term" value="C:plasma membrane"/>
    <property type="evidence" value="ECO:0007669"/>
    <property type="project" value="UniProtKB-SubCell"/>
</dbReference>
<dbReference type="PANTHER" id="PTHR22914">
    <property type="entry name" value="CHITIN SYNTHASE"/>
    <property type="match status" value="1"/>
</dbReference>
<dbReference type="InterPro" id="IPR013616">
    <property type="entry name" value="Chitin_synth_N"/>
</dbReference>
<dbReference type="InterPro" id="IPR004835">
    <property type="entry name" value="Chitin_synth"/>
</dbReference>
<accession>A0A1E3PIB9</accession>
<evidence type="ECO:0000256" key="2">
    <source>
        <dbReference type="ARBA" id="ARBA00012543"/>
    </source>
</evidence>
<comment type="function">
    <text evidence="7">Polymerizes chitin, a structural polymer of the cell wall and septum, by transferring the sugar moiety of UDP-GlcNAc to the non-reducing end of the growing chitin polymer.</text>
</comment>
<dbReference type="PANTHER" id="PTHR22914:SF38">
    <property type="entry name" value="CHITIN SYNTHASE 2"/>
    <property type="match status" value="1"/>
</dbReference>
<sequence>YRVPTESQPRRNKETRKKQLKLIQGNLVIDCPIPSKLLSYLPRKDLNEFTHMRYSAITCDANDFSSAGFTLRPVLEGRETELCICITMYNEDAASMCQTLSGVMRNIAHLNSRRKSRVWGKNGWQKIVVCIMADGRFHTHPRVLDCLALMGLYQPGVAKNKVNGKVVTAHLYEYTTQVCIDPSMNYVGAESGLVPVQMVFCLKEQNTRKINSHRWLFNGFCPSLDPNVCILLDVGTKPGPSSIYQLWKAFDENSNVGGACGEIKVMKGTHWKQLLTNPLVAAQNFEYKISNILDKPFESVFGYITVLPGALSAYRYKAIKNHAEDGTGPLNSYFKSSATYNIFERNMYLAEDRILCWELVAKRGEKWILKYVKAATGETDVPTTLSEFIVQRRRWLNGAFFAAIYSQMHVYRLLKTDHSYARKFLLFVEFFYQLINLSFQFLSLANFYIIVYYISGSMQSPIWDIFFYIFQYLCLMVIGSQFVISLGNRPQGAKQLFLISMIIFALITTYTTICALYFVLSKIFLSHDSENSPLNTPLLSLIISLISTYGLYVLMSIIYLDPWHLITSGIQYFLFLPGYICTLQIHAFCNVHDITWGTKGNDNAMSDLGAASAVTTPDSKTIMVELEVPAEQTDINYDYNVSLAKLRQYSLEIGHGEPESFAVVEGSQDHYHMIRSRLVLAWMAVNYFLVQIITNLVERMESNNGYLYVIMWLVAIMGSLRLVGSLSYLVLRCFEYV</sequence>
<comment type="catalytic activity">
    <reaction evidence="7">
        <text>[(1-&gt;4)-N-acetyl-beta-D-glucosaminyl](n) + UDP-N-acetyl-alpha-D-glucosamine = [(1-&gt;4)-N-acetyl-beta-D-glucosaminyl](n+1) + UDP + H(+)</text>
        <dbReference type="Rhea" id="RHEA:16637"/>
        <dbReference type="Rhea" id="RHEA-COMP:9593"/>
        <dbReference type="Rhea" id="RHEA-COMP:9595"/>
        <dbReference type="ChEBI" id="CHEBI:15378"/>
        <dbReference type="ChEBI" id="CHEBI:17029"/>
        <dbReference type="ChEBI" id="CHEBI:57705"/>
        <dbReference type="ChEBI" id="CHEBI:58223"/>
        <dbReference type="EC" id="2.4.1.16"/>
    </reaction>
</comment>
<dbReference type="GO" id="GO:0006031">
    <property type="term" value="P:chitin biosynthetic process"/>
    <property type="evidence" value="ECO:0007669"/>
    <property type="project" value="UniProtKB-UniRule"/>
</dbReference>
<gene>
    <name evidence="9" type="ORF">NADFUDRAFT_8098</name>
</gene>
<dbReference type="AlphaFoldDB" id="A0A1E3PIB9"/>
<proteinExistence type="inferred from homology"/>
<dbReference type="GO" id="GO:0004100">
    <property type="term" value="F:chitin synthase activity"/>
    <property type="evidence" value="ECO:0007669"/>
    <property type="project" value="UniProtKB-UniRule"/>
</dbReference>
<dbReference type="InterPro" id="IPR029044">
    <property type="entry name" value="Nucleotide-diphossugar_trans"/>
</dbReference>
<feature type="transmembrane region" description="Helical" evidence="7">
    <location>
        <begin position="426"/>
        <end position="453"/>
    </location>
</feature>
<dbReference type="Pfam" id="PF08407">
    <property type="entry name" value="Chitin_synth_1N"/>
    <property type="match status" value="1"/>
</dbReference>
<comment type="similarity">
    <text evidence="7">Belongs to the chitin synthase family.</text>
</comment>
<keyword evidence="7" id="KW-0961">Cell wall biogenesis/degradation</keyword>
<evidence type="ECO:0000259" key="8">
    <source>
        <dbReference type="Pfam" id="PF08407"/>
    </source>
</evidence>
<dbReference type="Proteomes" id="UP000095009">
    <property type="component" value="Unassembled WGS sequence"/>
</dbReference>
<dbReference type="STRING" id="857566.A0A1E3PIB9"/>
<feature type="transmembrane region" description="Helical" evidence="7">
    <location>
        <begin position="538"/>
        <end position="560"/>
    </location>
</feature>
<dbReference type="GO" id="GO:0071555">
    <property type="term" value="P:cell wall organization"/>
    <property type="evidence" value="ECO:0007669"/>
    <property type="project" value="UniProtKB-KW"/>
</dbReference>
<dbReference type="CDD" id="cd04190">
    <property type="entry name" value="Chitin_synth_C"/>
    <property type="match status" value="1"/>
</dbReference>
<keyword evidence="6 7" id="KW-0472">Membrane</keyword>
<feature type="domain" description="Chitin synthase N-terminal" evidence="8">
    <location>
        <begin position="17"/>
        <end position="81"/>
    </location>
</feature>
<comment type="subcellular location">
    <subcellularLocation>
        <location evidence="7">Cell membrane</location>
        <topology evidence="7">Multi-pass membrane protein</topology>
    </subcellularLocation>
    <subcellularLocation>
        <location evidence="1">Membrane</location>
        <topology evidence="1">Multi-pass membrane protein</topology>
    </subcellularLocation>
</comment>
<keyword evidence="5 7" id="KW-1133">Transmembrane helix</keyword>
<dbReference type="GO" id="GO:0030428">
    <property type="term" value="C:cell septum"/>
    <property type="evidence" value="ECO:0007669"/>
    <property type="project" value="TreeGrafter"/>
</dbReference>
<keyword evidence="10" id="KW-1185">Reference proteome</keyword>